<reference evidence="8 9" key="1">
    <citation type="submission" date="2014-02" db="EMBL/GenBank/DDBJ databases">
        <title>Transposable element dynamics among asymbiotic and ectomycorrhizal Amanita fungi.</title>
        <authorList>
            <consortium name="DOE Joint Genome Institute"/>
            <person name="Hess J."/>
            <person name="Skrede I."/>
            <person name="Wolfe B."/>
            <person name="LaButti K."/>
            <person name="Ohm R.A."/>
            <person name="Grigoriev I.V."/>
            <person name="Pringle A."/>
        </authorList>
    </citation>
    <scope>NUCLEOTIDE SEQUENCE [LARGE SCALE GENOMIC DNA]</scope>
    <source>
        <strain evidence="8 9">SKay4041</strain>
    </source>
</reference>
<gene>
    <name evidence="8" type="ORF">AMATHDRAFT_185138</name>
</gene>
<dbReference type="Gene3D" id="3.40.50.150">
    <property type="entry name" value="Vaccinia Virus protein VP39"/>
    <property type="match status" value="1"/>
</dbReference>
<dbReference type="InterPro" id="IPR029063">
    <property type="entry name" value="SAM-dependent_MTases_sf"/>
</dbReference>
<dbReference type="CDD" id="cd02440">
    <property type="entry name" value="AdoMet_MTases"/>
    <property type="match status" value="1"/>
</dbReference>
<evidence type="ECO:0000313" key="9">
    <source>
        <dbReference type="Proteomes" id="UP000242287"/>
    </source>
</evidence>
<dbReference type="STRING" id="703135.A0A2A9P1D7"/>
<evidence type="ECO:0000256" key="3">
    <source>
        <dbReference type="ARBA" id="ARBA00022603"/>
    </source>
</evidence>
<dbReference type="Proteomes" id="UP000242287">
    <property type="component" value="Unassembled WGS sequence"/>
</dbReference>
<proteinExistence type="predicted"/>
<comment type="catalytic activity">
    <reaction evidence="7">
        <text>N-methylethanolamine phosphate + S-adenosyl-L-methionine = N,N-dimethylethanolamine phosphate + S-adenosyl-L-homocysteine + H(+)</text>
        <dbReference type="Rhea" id="RHEA:25321"/>
        <dbReference type="ChEBI" id="CHEBI:15378"/>
        <dbReference type="ChEBI" id="CHEBI:57781"/>
        <dbReference type="ChEBI" id="CHEBI:57856"/>
        <dbReference type="ChEBI" id="CHEBI:58641"/>
        <dbReference type="ChEBI" id="CHEBI:59789"/>
        <dbReference type="EC" id="2.1.1.103"/>
    </reaction>
    <physiologicalReaction direction="left-to-right" evidence="7">
        <dbReference type="Rhea" id="RHEA:25322"/>
    </physiologicalReaction>
</comment>
<dbReference type="AlphaFoldDB" id="A0A2A9P1D7"/>
<evidence type="ECO:0000256" key="1">
    <source>
        <dbReference type="ARBA" id="ARBA00004969"/>
    </source>
</evidence>
<dbReference type="PANTHER" id="PTHR44307:SF2">
    <property type="entry name" value="PHOSPHOETHANOLAMINE METHYLTRANSFERASE ISOFORM X1"/>
    <property type="match status" value="1"/>
</dbReference>
<comment type="catalytic activity">
    <reaction evidence="6">
        <text>N,N-dimethylethanolamine phosphate + S-adenosyl-L-methionine = phosphocholine + S-adenosyl-L-homocysteine + H(+)</text>
        <dbReference type="Rhea" id="RHEA:25325"/>
        <dbReference type="ChEBI" id="CHEBI:15378"/>
        <dbReference type="ChEBI" id="CHEBI:57856"/>
        <dbReference type="ChEBI" id="CHEBI:58641"/>
        <dbReference type="ChEBI" id="CHEBI:59789"/>
        <dbReference type="ChEBI" id="CHEBI:295975"/>
        <dbReference type="EC" id="2.1.1.103"/>
    </reaction>
    <physiologicalReaction direction="left-to-right" evidence="6">
        <dbReference type="Rhea" id="RHEA:25326"/>
    </physiologicalReaction>
</comment>
<evidence type="ECO:0000256" key="5">
    <source>
        <dbReference type="ARBA" id="ARBA00035674"/>
    </source>
</evidence>
<name>A0A2A9P1D7_9AGAR</name>
<keyword evidence="4" id="KW-0808">Transferase</keyword>
<organism evidence="8 9">
    <name type="scientific">Amanita thiersii Skay4041</name>
    <dbReference type="NCBI Taxonomy" id="703135"/>
    <lineage>
        <taxon>Eukaryota</taxon>
        <taxon>Fungi</taxon>
        <taxon>Dikarya</taxon>
        <taxon>Basidiomycota</taxon>
        <taxon>Agaricomycotina</taxon>
        <taxon>Agaricomycetes</taxon>
        <taxon>Agaricomycetidae</taxon>
        <taxon>Agaricales</taxon>
        <taxon>Pluteineae</taxon>
        <taxon>Amanitaceae</taxon>
        <taxon>Amanita</taxon>
    </lineage>
</organism>
<dbReference type="PANTHER" id="PTHR44307">
    <property type="entry name" value="PHOSPHOETHANOLAMINE METHYLTRANSFERASE"/>
    <property type="match status" value="1"/>
</dbReference>
<keyword evidence="9" id="KW-1185">Reference proteome</keyword>
<comment type="pathway">
    <text evidence="2">Lipid metabolism.</text>
</comment>
<dbReference type="EC" id="2.1.1.103" evidence="5"/>
<evidence type="ECO:0000256" key="7">
    <source>
        <dbReference type="ARBA" id="ARBA00047841"/>
    </source>
</evidence>
<evidence type="ECO:0000313" key="8">
    <source>
        <dbReference type="EMBL" id="PFH54530.1"/>
    </source>
</evidence>
<dbReference type="EMBL" id="KZ301969">
    <property type="protein sequence ID" value="PFH54530.1"/>
    <property type="molecule type" value="Genomic_DNA"/>
</dbReference>
<keyword evidence="3" id="KW-0489">Methyltransferase</keyword>
<protein>
    <recommendedName>
        <fullName evidence="5">phosphoethanolamine N-methyltransferase</fullName>
        <ecNumber evidence="5">2.1.1.103</ecNumber>
    </recommendedName>
</protein>
<evidence type="ECO:0000256" key="6">
    <source>
        <dbReference type="ARBA" id="ARBA00047619"/>
    </source>
</evidence>
<evidence type="ECO:0000256" key="2">
    <source>
        <dbReference type="ARBA" id="ARBA00005189"/>
    </source>
</evidence>
<dbReference type="GO" id="GO:0000234">
    <property type="term" value="F:phosphoethanolamine N-methyltransferase activity"/>
    <property type="evidence" value="ECO:0007669"/>
    <property type="project" value="UniProtKB-EC"/>
</dbReference>
<comment type="pathway">
    <text evidence="1">Phospholipid metabolism; phosphatidylcholine biosynthesis.</text>
</comment>
<sequence length="475" mass="53528">MWPLFLTYSITTCKTIHTTSKATLQILHDVSTFLRLNPFVINTTIVSNTPLTFFVDELPFFGRFGTRTSYTCISTFLEDGIAIDTTKAGIRKKGRVTVRKGDAAGTVEVVHETTIQAFFPLMYYVKQRLLESDSVILNRLQEMLEGRSPATNDKGLIQTSETTPLYIYRFLGVTSCVITGFLRGYDFILKAIILLVVHQVSIYKGADPYGLFHLSLNQSSENKSGVTEWLNMGYWKDTEIFPEACRALALKLCQAAKRKKGDRILDVGHGTGESLIFLLTDPAIPRPARIVGITSLDAHHRRSKERISRLQVSEDTFNVLLYLGDAVCRNTVSAEHPLKPENGQVFDTVLALDCAYHFDTRRAFLSQAMAKLDVGGRIALADMCFVSHHAWIKWITRTLRLLPGDNIVTVDEYAAMMTQLGYNEVEIEDITDEVFPGFLKFLRSQGVGWRIFSLIFSWYLSAMEARFIIASGVRQ</sequence>
<dbReference type="SUPFAM" id="SSF53335">
    <property type="entry name" value="S-adenosyl-L-methionine-dependent methyltransferases"/>
    <property type="match status" value="1"/>
</dbReference>
<evidence type="ECO:0000256" key="4">
    <source>
        <dbReference type="ARBA" id="ARBA00022679"/>
    </source>
</evidence>
<accession>A0A2A9P1D7</accession>
<dbReference type="OrthoDB" id="61390at2759"/>
<dbReference type="GO" id="GO:0032259">
    <property type="term" value="P:methylation"/>
    <property type="evidence" value="ECO:0007669"/>
    <property type="project" value="UniProtKB-KW"/>
</dbReference>